<protein>
    <recommendedName>
        <fullName evidence="1">Copper amine oxidase-like N-terminal domain-containing protein</fullName>
    </recommendedName>
</protein>
<dbReference type="AlphaFoldDB" id="A0A3G9J6N6"/>
<feature type="domain" description="Copper amine oxidase-like N-terminal" evidence="1">
    <location>
        <begin position="4"/>
        <end position="103"/>
    </location>
</feature>
<proteinExistence type="predicted"/>
<dbReference type="Gene3D" id="3.30.457.10">
    <property type="entry name" value="Copper amine oxidase-like, N-terminal domain"/>
    <property type="match status" value="1"/>
</dbReference>
<dbReference type="SUPFAM" id="SSF55383">
    <property type="entry name" value="Copper amine oxidase, domain N"/>
    <property type="match status" value="1"/>
</dbReference>
<sequence>MWTNENTIKLTINTNLIDNRLYVSLRPLAEAVGANVVYKKADHTIHVITPDQHAIFWPGSSIMSLNGERKEIGSPIGSRNQQTQVPLRFITELLGWHVDWEDNILILSQVEKKQ</sequence>
<dbReference type="Proteomes" id="UP000275368">
    <property type="component" value="Chromosome"/>
</dbReference>
<dbReference type="RefSeq" id="WP_125657937.1">
    <property type="nucleotide sequence ID" value="NZ_AP019308.1"/>
</dbReference>
<name>A0A3G9J6N6_9BACL</name>
<reference evidence="2 3" key="1">
    <citation type="submission" date="2018-11" db="EMBL/GenBank/DDBJ databases">
        <title>Complete genome sequence of Paenibacillus baekrokdamisoli strain KCTC 33723.</title>
        <authorList>
            <person name="Kang S.W."/>
            <person name="Lee K.C."/>
            <person name="Kim K.K."/>
            <person name="Kim J.S."/>
            <person name="Kim D.S."/>
            <person name="Ko S.H."/>
            <person name="Yang S.H."/>
            <person name="Lee J.S."/>
        </authorList>
    </citation>
    <scope>NUCLEOTIDE SEQUENCE [LARGE SCALE GENOMIC DNA]</scope>
    <source>
        <strain evidence="2 3">KCTC 33723</strain>
    </source>
</reference>
<keyword evidence="3" id="KW-1185">Reference proteome</keyword>
<dbReference type="InterPro" id="IPR012854">
    <property type="entry name" value="Cu_amine_oxidase-like_N"/>
</dbReference>
<dbReference type="InterPro" id="IPR036582">
    <property type="entry name" value="Mao_N_sf"/>
</dbReference>
<evidence type="ECO:0000313" key="3">
    <source>
        <dbReference type="Proteomes" id="UP000275368"/>
    </source>
</evidence>
<dbReference type="OrthoDB" id="2657432at2"/>
<organism evidence="2 3">
    <name type="scientific">Paenibacillus baekrokdamisoli</name>
    <dbReference type="NCBI Taxonomy" id="1712516"/>
    <lineage>
        <taxon>Bacteria</taxon>
        <taxon>Bacillati</taxon>
        <taxon>Bacillota</taxon>
        <taxon>Bacilli</taxon>
        <taxon>Bacillales</taxon>
        <taxon>Paenibacillaceae</taxon>
        <taxon>Paenibacillus</taxon>
    </lineage>
</organism>
<dbReference type="Pfam" id="PF07833">
    <property type="entry name" value="Cu_amine_oxidN1"/>
    <property type="match status" value="1"/>
</dbReference>
<dbReference type="EMBL" id="AP019308">
    <property type="protein sequence ID" value="BBH21431.1"/>
    <property type="molecule type" value="Genomic_DNA"/>
</dbReference>
<evidence type="ECO:0000313" key="2">
    <source>
        <dbReference type="EMBL" id="BBH21431.1"/>
    </source>
</evidence>
<gene>
    <name evidence="2" type="ORF">Back11_27760</name>
</gene>
<dbReference type="KEGG" id="pbk:Back11_27760"/>
<evidence type="ECO:0000259" key="1">
    <source>
        <dbReference type="Pfam" id="PF07833"/>
    </source>
</evidence>
<accession>A0A3G9J6N6</accession>